<dbReference type="InterPro" id="IPR036390">
    <property type="entry name" value="WH_DNA-bd_sf"/>
</dbReference>
<protein>
    <recommendedName>
        <fullName evidence="2">HTH-type transcriptional regulator CzcR</fullName>
    </recommendedName>
</protein>
<dbReference type="PANTHER" id="PTHR30419">
    <property type="entry name" value="HTH-TYPE TRANSCRIPTIONAL REGULATOR YBHD"/>
    <property type="match status" value="1"/>
</dbReference>
<evidence type="ECO:0000256" key="5">
    <source>
        <dbReference type="ARBA" id="ARBA00023163"/>
    </source>
</evidence>
<comment type="similarity">
    <text evidence="1">Belongs to the LysR transcriptional regulatory family.</text>
</comment>
<evidence type="ECO:0000259" key="6">
    <source>
        <dbReference type="PROSITE" id="PS50931"/>
    </source>
</evidence>
<evidence type="ECO:0000256" key="3">
    <source>
        <dbReference type="ARBA" id="ARBA00023015"/>
    </source>
</evidence>
<evidence type="ECO:0000256" key="4">
    <source>
        <dbReference type="ARBA" id="ARBA00023125"/>
    </source>
</evidence>
<dbReference type="GO" id="GO:0005829">
    <property type="term" value="C:cytosol"/>
    <property type="evidence" value="ECO:0007669"/>
    <property type="project" value="TreeGrafter"/>
</dbReference>
<evidence type="ECO:0000313" key="7">
    <source>
        <dbReference type="EMBL" id="PFN21846.1"/>
    </source>
</evidence>
<evidence type="ECO:0000313" key="8">
    <source>
        <dbReference type="Proteomes" id="UP000225182"/>
    </source>
</evidence>
<accession>A0A2B1KCM3</accession>
<dbReference type="GO" id="GO:0003700">
    <property type="term" value="F:DNA-binding transcription factor activity"/>
    <property type="evidence" value="ECO:0007669"/>
    <property type="project" value="InterPro"/>
</dbReference>
<sequence>MDFRQLYYFKEIVKQGSISKAADVLHIAQPPLSQLLKKLETDLGTTLIHRYRQKWELTETGEILYQYATQMLLQVQDVKQQIQEIEQGIGGTVSIGVSSTCSNMLIDYVSTFRNQYPHVKINIVTGNSEELLKKLEQREIDIALLLRLGNSEQYEMKVLKKQSTTVIIPASWAISFSSQHVTIEQIAQFPFIMLGAMEGLSFNKTLFKAFDEHQLKPNVIIECKDISMVVALVSKGLGLSVIPKMDYTSPFSEHITLLELEQFNFQLEPVIVKLNDQRISKAAAQFWEIVD</sequence>
<dbReference type="Gene3D" id="1.10.10.10">
    <property type="entry name" value="Winged helix-like DNA-binding domain superfamily/Winged helix DNA-binding domain"/>
    <property type="match status" value="1"/>
</dbReference>
<dbReference type="EMBL" id="NUYN01000028">
    <property type="protein sequence ID" value="PFN21846.1"/>
    <property type="molecule type" value="Genomic_DNA"/>
</dbReference>
<dbReference type="PANTHER" id="PTHR30419:SF28">
    <property type="entry name" value="HTH-TYPE TRANSCRIPTIONAL REGULATOR BSDA"/>
    <property type="match status" value="1"/>
</dbReference>
<dbReference type="InterPro" id="IPR000847">
    <property type="entry name" value="LysR_HTH_N"/>
</dbReference>
<dbReference type="CDD" id="cd05466">
    <property type="entry name" value="PBP2_LTTR_substrate"/>
    <property type="match status" value="1"/>
</dbReference>
<name>A0A2B1KCM3_BACCE</name>
<dbReference type="Pfam" id="PF03466">
    <property type="entry name" value="LysR_substrate"/>
    <property type="match status" value="1"/>
</dbReference>
<dbReference type="AlphaFoldDB" id="A0A2B1KCM3"/>
<dbReference type="PRINTS" id="PR00039">
    <property type="entry name" value="HTHLYSR"/>
</dbReference>
<dbReference type="InterPro" id="IPR050950">
    <property type="entry name" value="HTH-type_LysR_regulators"/>
</dbReference>
<keyword evidence="5" id="KW-0804">Transcription</keyword>
<keyword evidence="4" id="KW-0238">DNA-binding</keyword>
<dbReference type="GO" id="GO:0003677">
    <property type="term" value="F:DNA binding"/>
    <property type="evidence" value="ECO:0007669"/>
    <property type="project" value="UniProtKB-KW"/>
</dbReference>
<dbReference type="PROSITE" id="PS50931">
    <property type="entry name" value="HTH_LYSR"/>
    <property type="match status" value="1"/>
</dbReference>
<dbReference type="InterPro" id="IPR036388">
    <property type="entry name" value="WH-like_DNA-bd_sf"/>
</dbReference>
<gene>
    <name evidence="7" type="ORF">COJ50_18295</name>
</gene>
<keyword evidence="3" id="KW-0805">Transcription regulation</keyword>
<organism evidence="7 8">
    <name type="scientific">Bacillus cereus</name>
    <dbReference type="NCBI Taxonomy" id="1396"/>
    <lineage>
        <taxon>Bacteria</taxon>
        <taxon>Bacillati</taxon>
        <taxon>Bacillota</taxon>
        <taxon>Bacilli</taxon>
        <taxon>Bacillales</taxon>
        <taxon>Bacillaceae</taxon>
        <taxon>Bacillus</taxon>
        <taxon>Bacillus cereus group</taxon>
    </lineage>
</organism>
<evidence type="ECO:0000256" key="2">
    <source>
        <dbReference type="ARBA" id="ARBA00018718"/>
    </source>
</evidence>
<dbReference type="RefSeq" id="WP_098540951.1">
    <property type="nucleotide sequence ID" value="NZ_NUYN01000028.1"/>
</dbReference>
<dbReference type="SUPFAM" id="SSF53850">
    <property type="entry name" value="Periplasmic binding protein-like II"/>
    <property type="match status" value="1"/>
</dbReference>
<evidence type="ECO:0000256" key="1">
    <source>
        <dbReference type="ARBA" id="ARBA00009437"/>
    </source>
</evidence>
<comment type="caution">
    <text evidence="7">The sequence shown here is derived from an EMBL/GenBank/DDBJ whole genome shotgun (WGS) entry which is preliminary data.</text>
</comment>
<dbReference type="Pfam" id="PF00126">
    <property type="entry name" value="HTH_1"/>
    <property type="match status" value="1"/>
</dbReference>
<feature type="domain" description="HTH lysR-type" evidence="6">
    <location>
        <begin position="1"/>
        <end position="58"/>
    </location>
</feature>
<dbReference type="InterPro" id="IPR005119">
    <property type="entry name" value="LysR_subst-bd"/>
</dbReference>
<dbReference type="Proteomes" id="UP000225182">
    <property type="component" value="Unassembled WGS sequence"/>
</dbReference>
<dbReference type="SUPFAM" id="SSF46785">
    <property type="entry name" value="Winged helix' DNA-binding domain"/>
    <property type="match status" value="1"/>
</dbReference>
<dbReference type="FunFam" id="1.10.10.10:FF:000001">
    <property type="entry name" value="LysR family transcriptional regulator"/>
    <property type="match status" value="1"/>
</dbReference>
<reference evidence="7 8" key="1">
    <citation type="submission" date="2017-09" db="EMBL/GenBank/DDBJ databases">
        <title>Large-scale bioinformatics analysis of Bacillus genomes uncovers conserved roles of natural products in bacterial physiology.</title>
        <authorList>
            <consortium name="Agbiome Team Llc"/>
            <person name="Bleich R.M."/>
            <person name="Grubbs K.J."/>
            <person name="Santa Maria K.C."/>
            <person name="Allen S.E."/>
            <person name="Farag S."/>
            <person name="Shank E.A."/>
            <person name="Bowers A."/>
        </authorList>
    </citation>
    <scope>NUCLEOTIDE SEQUENCE [LARGE SCALE GENOMIC DNA]</scope>
    <source>
        <strain evidence="7 8">AFS076905</strain>
    </source>
</reference>
<dbReference type="Gene3D" id="3.40.190.290">
    <property type="match status" value="1"/>
</dbReference>
<proteinExistence type="inferred from homology"/>